<reference evidence="17" key="1">
    <citation type="journal article" date="2019" name="Int. J. Syst. Evol. Microbiol.">
        <title>The Global Catalogue of Microorganisms (GCM) 10K type strain sequencing project: providing services to taxonomists for standard genome sequencing and annotation.</title>
        <authorList>
            <consortium name="The Broad Institute Genomics Platform"/>
            <consortium name="The Broad Institute Genome Sequencing Center for Infectious Disease"/>
            <person name="Wu L."/>
            <person name="Ma J."/>
        </authorList>
    </citation>
    <scope>NUCLEOTIDE SEQUENCE [LARGE SCALE GENOMIC DNA]</scope>
    <source>
        <strain evidence="17">CGMCC 1.15407</strain>
    </source>
</reference>
<name>A0ABQ1V8G0_9BACT</name>
<evidence type="ECO:0000256" key="10">
    <source>
        <dbReference type="ARBA" id="ARBA00023002"/>
    </source>
</evidence>
<sequence length="178" mass="21055">MGFEYLKALHIIFIVTWFAGLFYIVRLFIYQTEAMEKSPEEQKILKPQLDIMAKRLWLGITWPSAILTLIFGTWTLTYRLGYLELGFMHAKLGFVVLLYIYHFICHRIYKNLQNGIVKWSSTKLRIWNEVATVLLFAIVFLIVLKNLLNMLWGLIGLIGLSILLMLAIKWYKKKRHQQ</sequence>
<comment type="subunit">
    <text evidence="14">Homodimer.</text>
</comment>
<dbReference type="HAMAP" id="MF_02239">
    <property type="entry name" value="HemJ"/>
    <property type="match status" value="1"/>
</dbReference>
<comment type="function">
    <text evidence="14 15">Catalyzes the oxidation of protoporphyrinogen IX to protoporphyrin IX.</text>
</comment>
<comment type="similarity">
    <text evidence="3 14 15">Belongs to the HemJ family.</text>
</comment>
<keyword evidence="17" id="KW-1185">Reference proteome</keyword>
<evidence type="ECO:0000256" key="9">
    <source>
        <dbReference type="ARBA" id="ARBA00022989"/>
    </source>
</evidence>
<keyword evidence="6 14" id="KW-0349">Heme</keyword>
<evidence type="ECO:0000313" key="17">
    <source>
        <dbReference type="Proteomes" id="UP000647339"/>
    </source>
</evidence>
<evidence type="ECO:0000256" key="13">
    <source>
        <dbReference type="ARBA" id="ARBA00048390"/>
    </source>
</evidence>
<feature type="transmembrane region" description="Helical" evidence="14">
    <location>
        <begin position="56"/>
        <end position="74"/>
    </location>
</feature>
<comment type="caution">
    <text evidence="16">The sequence shown here is derived from an EMBL/GenBank/DDBJ whole genome shotgun (WGS) entry which is preliminary data.</text>
</comment>
<evidence type="ECO:0000313" key="16">
    <source>
        <dbReference type="EMBL" id="GGF41766.1"/>
    </source>
</evidence>
<dbReference type="PANTHER" id="PTHR40255">
    <property type="entry name" value="UPF0093 MEMBRANE PROTEIN SLR1790"/>
    <property type="match status" value="1"/>
</dbReference>
<comment type="cofactor">
    <cofactor evidence="14 15">
        <name>heme b</name>
        <dbReference type="ChEBI" id="CHEBI:60344"/>
    </cofactor>
    <text evidence="14 15">Binds 1 heme b (iron(II)-protoporphyrin IX) group per subunit.</text>
</comment>
<keyword evidence="8 14" id="KW-0479">Metal-binding</keyword>
<feature type="transmembrane region" description="Helical" evidence="14">
    <location>
        <begin position="86"/>
        <end position="105"/>
    </location>
</feature>
<comment type="catalytic activity">
    <reaction evidence="13 14 15">
        <text>protoporphyrinogen IX + 3 A = protoporphyrin IX + 3 AH2</text>
        <dbReference type="Rhea" id="RHEA:62000"/>
        <dbReference type="ChEBI" id="CHEBI:13193"/>
        <dbReference type="ChEBI" id="CHEBI:17499"/>
        <dbReference type="ChEBI" id="CHEBI:57306"/>
        <dbReference type="ChEBI" id="CHEBI:57307"/>
    </reaction>
</comment>
<accession>A0ABQ1V8G0</accession>
<organism evidence="16 17">
    <name type="scientific">Echinicola rosea</name>
    <dbReference type="NCBI Taxonomy" id="1807691"/>
    <lineage>
        <taxon>Bacteria</taxon>
        <taxon>Pseudomonadati</taxon>
        <taxon>Bacteroidota</taxon>
        <taxon>Cytophagia</taxon>
        <taxon>Cytophagales</taxon>
        <taxon>Cyclobacteriaceae</taxon>
        <taxon>Echinicola</taxon>
    </lineage>
</organism>
<evidence type="ECO:0000256" key="14">
    <source>
        <dbReference type="HAMAP-Rule" id="MF_02239"/>
    </source>
</evidence>
<keyword evidence="7 14" id="KW-0812">Transmembrane</keyword>
<evidence type="ECO:0000256" key="1">
    <source>
        <dbReference type="ARBA" id="ARBA00004651"/>
    </source>
</evidence>
<dbReference type="PANTHER" id="PTHR40255:SF1">
    <property type="entry name" value="PROTOPORPHYRINOGEN IX OXIDASE"/>
    <property type="match status" value="1"/>
</dbReference>
<feature type="binding site" description="axial binding residue" evidence="14">
    <location>
        <position position="91"/>
    </location>
    <ligand>
        <name>heme</name>
        <dbReference type="ChEBI" id="CHEBI:30413"/>
    </ligand>
    <ligandPart>
        <name>Fe</name>
        <dbReference type="ChEBI" id="CHEBI:18248"/>
    </ligandPart>
</feature>
<dbReference type="PIRSF" id="PIRSF004638">
    <property type="entry name" value="UCP004638"/>
    <property type="match status" value="1"/>
</dbReference>
<keyword evidence="10 14" id="KW-0560">Oxidoreductase</keyword>
<keyword evidence="9 14" id="KW-1133">Transmembrane helix</keyword>
<evidence type="ECO:0000256" key="4">
    <source>
        <dbReference type="ARBA" id="ARBA00017504"/>
    </source>
</evidence>
<feature type="transmembrane region" description="Helical" evidence="14">
    <location>
        <begin position="126"/>
        <end position="144"/>
    </location>
</feature>
<evidence type="ECO:0000256" key="6">
    <source>
        <dbReference type="ARBA" id="ARBA00022617"/>
    </source>
</evidence>
<dbReference type="EMBL" id="BMIU01000018">
    <property type="protein sequence ID" value="GGF41766.1"/>
    <property type="molecule type" value="Genomic_DNA"/>
</dbReference>
<evidence type="ECO:0000256" key="5">
    <source>
        <dbReference type="ARBA" id="ARBA00022475"/>
    </source>
</evidence>
<evidence type="ECO:0000256" key="7">
    <source>
        <dbReference type="ARBA" id="ARBA00022692"/>
    </source>
</evidence>
<evidence type="ECO:0000256" key="15">
    <source>
        <dbReference type="PIRNR" id="PIRNR004638"/>
    </source>
</evidence>
<comment type="pathway">
    <text evidence="2 14 15">Porphyrin-containing compound metabolism; protoporphyrin-IX biosynthesis; protoporphyrin-IX from protoporphyrinogen-IX: step 1/1.</text>
</comment>
<dbReference type="Pfam" id="PF03653">
    <property type="entry name" value="UPF0093"/>
    <property type="match status" value="1"/>
</dbReference>
<feature type="transmembrane region" description="Helical" evidence="14">
    <location>
        <begin position="150"/>
        <end position="171"/>
    </location>
</feature>
<keyword evidence="11 14" id="KW-0408">Iron</keyword>
<keyword evidence="5 14" id="KW-1003">Cell membrane</keyword>
<dbReference type="Proteomes" id="UP000647339">
    <property type="component" value="Unassembled WGS sequence"/>
</dbReference>
<dbReference type="EC" id="1.3.99.-" evidence="14 15"/>
<keyword evidence="12 14" id="KW-0472">Membrane</keyword>
<comment type="subcellular location">
    <subcellularLocation>
        <location evidence="1 14">Cell membrane</location>
        <topology evidence="1 14">Multi-pass membrane protein</topology>
    </subcellularLocation>
</comment>
<evidence type="ECO:0000256" key="11">
    <source>
        <dbReference type="ARBA" id="ARBA00023004"/>
    </source>
</evidence>
<gene>
    <name evidence="16" type="ORF">GCM10011339_32870</name>
</gene>
<feature type="transmembrane region" description="Helical" evidence="14">
    <location>
        <begin position="6"/>
        <end position="29"/>
    </location>
</feature>
<dbReference type="InterPro" id="IPR005265">
    <property type="entry name" value="HemJ-like"/>
</dbReference>
<dbReference type="RefSeq" id="WP_137400716.1">
    <property type="nucleotide sequence ID" value="NZ_BMIU01000018.1"/>
</dbReference>
<evidence type="ECO:0000256" key="12">
    <source>
        <dbReference type="ARBA" id="ARBA00023136"/>
    </source>
</evidence>
<feature type="binding site" description="axial binding residue" evidence="14">
    <location>
        <position position="10"/>
    </location>
    <ligand>
        <name>heme</name>
        <dbReference type="ChEBI" id="CHEBI:30413"/>
    </ligand>
    <ligandPart>
        <name>Fe</name>
        <dbReference type="ChEBI" id="CHEBI:18248"/>
    </ligandPart>
</feature>
<evidence type="ECO:0000256" key="3">
    <source>
        <dbReference type="ARBA" id="ARBA00006501"/>
    </source>
</evidence>
<evidence type="ECO:0000256" key="8">
    <source>
        <dbReference type="ARBA" id="ARBA00022723"/>
    </source>
</evidence>
<proteinExistence type="inferred from homology"/>
<protein>
    <recommendedName>
        <fullName evidence="4 14">Protoporphyrinogen IX oxidase</fullName>
        <shortName evidence="14">PPO</shortName>
        <ecNumber evidence="14 15">1.3.99.-</ecNumber>
    </recommendedName>
</protein>
<evidence type="ECO:0000256" key="2">
    <source>
        <dbReference type="ARBA" id="ARBA00005073"/>
    </source>
</evidence>